<dbReference type="AlphaFoldDB" id="A0A085AFN9"/>
<comment type="caution">
    <text evidence="1">The sequence shown here is derived from an EMBL/GenBank/DDBJ whole genome shotgun (WGS) entry which is preliminary data.</text>
</comment>
<sequence>MQLDEDELNRIVAMFADVSSGVIKLAFHRARRRTEATVMQQATRMMQQKLKLASGVQKRLKRRIQSHLKATTADASEMKFWFGLNNLDPGMFSGGVRRVRGGLMIRGTYYERAFVAIIRGKRKVMQRLGKSAFPVVNVTVPISDEMTIALEDELFERIPDIFLRHFETDLRARVSSDAWKDFWRGKDQNLAAAERNIEVW</sequence>
<reference evidence="2" key="1">
    <citation type="submission" date="2014-05" db="EMBL/GenBank/DDBJ databases">
        <title>ATOL: Assembling a taxonomically balanced genome-scale reconstruction of the evolutionary history of the Enterobacteriaceae.</title>
        <authorList>
            <person name="Plunkett G. III"/>
            <person name="Neeno-Eckwall E.C."/>
            <person name="Glasner J.D."/>
            <person name="Perna N.T."/>
        </authorList>
    </citation>
    <scope>NUCLEOTIDE SEQUENCE [LARGE SCALE GENOMIC DNA]</scope>
    <source>
        <strain evidence="2">ATCC 49490</strain>
    </source>
</reference>
<proteinExistence type="predicted"/>
<keyword evidence="2" id="KW-1185">Reference proteome</keyword>
<protein>
    <submittedName>
        <fullName evidence="1">Uncharacterized protein</fullName>
    </submittedName>
</protein>
<dbReference type="Proteomes" id="UP000028630">
    <property type="component" value="Unassembled WGS sequence"/>
</dbReference>
<gene>
    <name evidence="1" type="ORF">GTGU_01226</name>
</gene>
<dbReference type="EMBL" id="JMTB01000044">
    <property type="protein sequence ID" value="KFC09034.1"/>
    <property type="molecule type" value="Genomic_DNA"/>
</dbReference>
<name>A0A085AFN9_9ENTR</name>
<accession>A0A085AFN9</accession>
<evidence type="ECO:0000313" key="2">
    <source>
        <dbReference type="Proteomes" id="UP000028630"/>
    </source>
</evidence>
<evidence type="ECO:0000313" key="1">
    <source>
        <dbReference type="EMBL" id="KFC09034.1"/>
    </source>
</evidence>
<organism evidence="1 2">
    <name type="scientific">Trabulsiella guamensis ATCC 49490</name>
    <dbReference type="NCBI Taxonomy" id="1005994"/>
    <lineage>
        <taxon>Bacteria</taxon>
        <taxon>Pseudomonadati</taxon>
        <taxon>Pseudomonadota</taxon>
        <taxon>Gammaproteobacteria</taxon>
        <taxon>Enterobacterales</taxon>
        <taxon>Enterobacteriaceae</taxon>
        <taxon>Trabulsiella</taxon>
    </lineage>
</organism>